<protein>
    <submittedName>
        <fullName evidence="2">Uncharacterized protein</fullName>
    </submittedName>
</protein>
<dbReference type="HOGENOM" id="CLU_2109609_0_0_1"/>
<dbReference type="AlphaFoldDB" id="A0A098VVR8"/>
<organism evidence="2 3">
    <name type="scientific">Mitosporidium daphniae</name>
    <dbReference type="NCBI Taxonomy" id="1485682"/>
    <lineage>
        <taxon>Eukaryota</taxon>
        <taxon>Fungi</taxon>
        <taxon>Fungi incertae sedis</taxon>
        <taxon>Microsporidia</taxon>
        <taxon>Mitosporidium</taxon>
    </lineage>
</organism>
<keyword evidence="3" id="KW-1185">Reference proteome</keyword>
<proteinExistence type="predicted"/>
<dbReference type="GeneID" id="25258174"/>
<name>A0A098VVR8_9MICR</name>
<dbReference type="EMBL" id="JMKJ01000025">
    <property type="protein sequence ID" value="KGG52934.1"/>
    <property type="molecule type" value="Genomic_DNA"/>
</dbReference>
<feature type="region of interest" description="Disordered" evidence="1">
    <location>
        <begin position="1"/>
        <end position="34"/>
    </location>
</feature>
<dbReference type="Proteomes" id="UP000029725">
    <property type="component" value="Unassembled WGS sequence"/>
</dbReference>
<evidence type="ECO:0000313" key="2">
    <source>
        <dbReference type="EMBL" id="KGG52934.1"/>
    </source>
</evidence>
<reference evidence="2 3" key="1">
    <citation type="submission" date="2014-04" db="EMBL/GenBank/DDBJ databases">
        <title>A new species of microsporidia sheds light on the evolution of extreme parasitism.</title>
        <authorList>
            <person name="Haag K.L."/>
            <person name="James T.Y."/>
            <person name="Larsson R."/>
            <person name="Schaer T.M."/>
            <person name="Refardt D."/>
            <person name="Pombert J.-F."/>
            <person name="Ebert D."/>
        </authorList>
    </citation>
    <scope>NUCLEOTIDE SEQUENCE [LARGE SCALE GENOMIC DNA]</scope>
    <source>
        <strain evidence="2 3">UGP3</strain>
        <tissue evidence="2">Spores</tissue>
    </source>
</reference>
<dbReference type="VEuPathDB" id="MicrosporidiaDB:DI09_122p20"/>
<sequence length="115" mass="12804">MIFSNPKLTPYVSHLTPKAPPGNKNTLSPADFFSGSDPDVSPPIEAIKAIRKIKAPNLLCRVIAKMAQNEKHSIYQGFSKDTTLLDTYLSNQDLEAIGVDDMTLTRKPYTRKKLK</sequence>
<gene>
    <name evidence="2" type="ORF">DI09_122p20</name>
</gene>
<evidence type="ECO:0000256" key="1">
    <source>
        <dbReference type="SAM" id="MobiDB-lite"/>
    </source>
</evidence>
<accession>A0A098VVR8</accession>
<comment type="caution">
    <text evidence="2">The sequence shown here is derived from an EMBL/GenBank/DDBJ whole genome shotgun (WGS) entry which is preliminary data.</text>
</comment>
<dbReference type="RefSeq" id="XP_013239370.1">
    <property type="nucleotide sequence ID" value="XM_013383916.1"/>
</dbReference>
<evidence type="ECO:0000313" key="3">
    <source>
        <dbReference type="Proteomes" id="UP000029725"/>
    </source>
</evidence>